<dbReference type="InterPro" id="IPR036869">
    <property type="entry name" value="J_dom_sf"/>
</dbReference>
<dbReference type="AlphaFoldDB" id="K0RVH2"/>
<dbReference type="CDD" id="cd06257">
    <property type="entry name" value="DnaJ"/>
    <property type="match status" value="1"/>
</dbReference>
<dbReference type="SMART" id="SM00271">
    <property type="entry name" value="DnaJ"/>
    <property type="match status" value="1"/>
</dbReference>
<dbReference type="InterPro" id="IPR008971">
    <property type="entry name" value="HSP40/DnaJ_pept-bd"/>
</dbReference>
<evidence type="ECO:0000313" key="8">
    <source>
        <dbReference type="Proteomes" id="UP000266841"/>
    </source>
</evidence>
<dbReference type="Gene3D" id="2.60.260.20">
    <property type="entry name" value="Urease metallochaperone UreE, N-terminal domain"/>
    <property type="match status" value="2"/>
</dbReference>
<dbReference type="PROSITE" id="PS50076">
    <property type="entry name" value="DNAJ_2"/>
    <property type="match status" value="1"/>
</dbReference>
<reference evidence="7 8" key="1">
    <citation type="journal article" date="2012" name="Genome Biol.">
        <title>Genome and low-iron response of an oceanic diatom adapted to chronic iron limitation.</title>
        <authorList>
            <person name="Lommer M."/>
            <person name="Specht M."/>
            <person name="Roy A.S."/>
            <person name="Kraemer L."/>
            <person name="Andreson R."/>
            <person name="Gutowska M.A."/>
            <person name="Wolf J."/>
            <person name="Bergner S.V."/>
            <person name="Schilhabel M.B."/>
            <person name="Klostermeier U.C."/>
            <person name="Beiko R.G."/>
            <person name="Rosenstiel P."/>
            <person name="Hippler M."/>
            <person name="Laroche J."/>
        </authorList>
    </citation>
    <scope>NUCLEOTIDE SEQUENCE [LARGE SCALE GENOMIC DNA]</scope>
    <source>
        <strain evidence="7 8">CCMP1005</strain>
    </source>
</reference>
<dbReference type="Gene3D" id="2.10.230.10">
    <property type="entry name" value="Heat shock protein DnaJ, cysteine-rich domain"/>
    <property type="match status" value="1"/>
</dbReference>
<dbReference type="CDD" id="cd10719">
    <property type="entry name" value="DnaJ_zf"/>
    <property type="match status" value="1"/>
</dbReference>
<dbReference type="GO" id="GO:0030544">
    <property type="term" value="F:Hsp70 protein binding"/>
    <property type="evidence" value="ECO:0007669"/>
    <property type="project" value="InterPro"/>
</dbReference>
<comment type="caution">
    <text evidence="7">The sequence shown here is derived from an EMBL/GenBank/DDBJ whole genome shotgun (WGS) entry which is preliminary data.</text>
</comment>
<evidence type="ECO:0000313" key="7">
    <source>
        <dbReference type="EMBL" id="EJK57808.1"/>
    </source>
</evidence>
<organism evidence="7 8">
    <name type="scientific">Thalassiosira oceanica</name>
    <name type="common">Marine diatom</name>
    <dbReference type="NCBI Taxonomy" id="159749"/>
    <lineage>
        <taxon>Eukaryota</taxon>
        <taxon>Sar</taxon>
        <taxon>Stramenopiles</taxon>
        <taxon>Ochrophyta</taxon>
        <taxon>Bacillariophyta</taxon>
        <taxon>Coscinodiscophyceae</taxon>
        <taxon>Thalassiosirophycidae</taxon>
        <taxon>Thalassiosirales</taxon>
        <taxon>Thalassiosiraceae</taxon>
        <taxon>Thalassiosira</taxon>
    </lineage>
</organism>
<dbReference type="SUPFAM" id="SSF57938">
    <property type="entry name" value="DnaJ/Hsp40 cysteine-rich domain"/>
    <property type="match status" value="1"/>
</dbReference>
<dbReference type="GO" id="GO:0008270">
    <property type="term" value="F:zinc ion binding"/>
    <property type="evidence" value="ECO:0007669"/>
    <property type="project" value="UniProtKB-KW"/>
</dbReference>
<dbReference type="PANTHER" id="PTHR43888">
    <property type="entry name" value="DNAJ-LIKE-2, ISOFORM A-RELATED"/>
    <property type="match status" value="1"/>
</dbReference>
<dbReference type="CDD" id="cd10747">
    <property type="entry name" value="DnaJ_C"/>
    <property type="match status" value="1"/>
</dbReference>
<keyword evidence="3" id="KW-0863">Zinc-finger</keyword>
<dbReference type="SUPFAM" id="SSF46565">
    <property type="entry name" value="Chaperone J-domain"/>
    <property type="match status" value="1"/>
</dbReference>
<keyword evidence="1" id="KW-0479">Metal-binding</keyword>
<evidence type="ECO:0000256" key="3">
    <source>
        <dbReference type="ARBA" id="ARBA00022771"/>
    </source>
</evidence>
<dbReference type="InterPro" id="IPR044713">
    <property type="entry name" value="DNJA1/2-like"/>
</dbReference>
<dbReference type="Pfam" id="PF00226">
    <property type="entry name" value="DnaJ"/>
    <property type="match status" value="1"/>
</dbReference>
<evidence type="ECO:0000256" key="5">
    <source>
        <dbReference type="SAM" id="MobiDB-lite"/>
    </source>
</evidence>
<dbReference type="InterPro" id="IPR001305">
    <property type="entry name" value="HSP_DnaJ_Cys-rich_dom"/>
</dbReference>
<dbReference type="GO" id="GO:0006457">
    <property type="term" value="P:protein folding"/>
    <property type="evidence" value="ECO:0007669"/>
    <property type="project" value="InterPro"/>
</dbReference>
<dbReference type="Pfam" id="PF01556">
    <property type="entry name" value="DnaJ_C"/>
    <property type="match status" value="1"/>
</dbReference>
<evidence type="ECO:0000256" key="1">
    <source>
        <dbReference type="ARBA" id="ARBA00022723"/>
    </source>
</evidence>
<dbReference type="InterPro" id="IPR002939">
    <property type="entry name" value="DnaJ_C"/>
</dbReference>
<dbReference type="OMA" id="NALCTKC"/>
<dbReference type="FunFam" id="2.60.260.20:FF:000003">
    <property type="entry name" value="DnaJ subfamily A member 2"/>
    <property type="match status" value="1"/>
</dbReference>
<feature type="domain" description="J" evidence="6">
    <location>
        <begin position="32"/>
        <end position="93"/>
    </location>
</feature>
<keyword evidence="4" id="KW-0862">Zinc</keyword>
<dbReference type="EMBL" id="AGNL01026996">
    <property type="protein sequence ID" value="EJK57808.1"/>
    <property type="molecule type" value="Genomic_DNA"/>
</dbReference>
<dbReference type="eggNOG" id="KOG0712">
    <property type="taxonomic scope" value="Eukaryota"/>
</dbReference>
<keyword evidence="2" id="KW-0677">Repeat</keyword>
<keyword evidence="8" id="KW-1185">Reference proteome</keyword>
<dbReference type="GO" id="GO:0051082">
    <property type="term" value="F:unfolded protein binding"/>
    <property type="evidence" value="ECO:0007669"/>
    <property type="project" value="InterPro"/>
</dbReference>
<protein>
    <recommendedName>
        <fullName evidence="6">J domain-containing protein</fullName>
    </recommendedName>
</protein>
<dbReference type="Proteomes" id="UP000266841">
    <property type="component" value="Unassembled WGS sequence"/>
</dbReference>
<dbReference type="PROSITE" id="PS00636">
    <property type="entry name" value="DNAJ_1"/>
    <property type="match status" value="1"/>
</dbReference>
<evidence type="ECO:0000256" key="2">
    <source>
        <dbReference type="ARBA" id="ARBA00022737"/>
    </source>
</evidence>
<dbReference type="InterPro" id="IPR001623">
    <property type="entry name" value="DnaJ_domain"/>
</dbReference>
<name>K0RVH2_THAOC</name>
<sequence length="410" mass="44698">MFFGGMPGGMPGGFPGGGGGMGGPPKNVDTEKLYETLGVKKDASKKDIRKAYMKLSRTHHPDKGGDEHKFKEISAAYEILSDAEKRTQYDKYGLEGVSGDDVGAAGGEDLFSMFFGGGRSRGGPRKAPSISHPLKVSLEDLYNGKTVKLAVNRKVIVGDSSECSDCHGRGSVMEMRQVGPGMIAQSQRPCHSCDGKGYHATFKKERKVLEVLIEKGMKDGERIKFSGMSDEVPKMEPGDIVFVVQEKDHGLFKRKGADLLAVKEVSLNQALCGFTWKIKHLDARDLVIKSKPGEIIKPEMNTKDALPFVKKLPGEGMPSKGNPFVKGDLYVMFRVKFPDTLPENVVSELRKLLPEPDETVEYDPMEVEEVHLTSADVRSFGKGGVNSVGSEAHESDDEDDGGRPVQCQQS</sequence>
<proteinExistence type="predicted"/>
<dbReference type="PRINTS" id="PR00625">
    <property type="entry name" value="JDOMAIN"/>
</dbReference>
<evidence type="ECO:0000256" key="4">
    <source>
        <dbReference type="ARBA" id="ARBA00022833"/>
    </source>
</evidence>
<dbReference type="FunFam" id="2.10.230.10:FF:000001">
    <property type="entry name" value="DnaJ subfamily A member 2"/>
    <property type="match status" value="1"/>
</dbReference>
<gene>
    <name evidence="7" type="ORF">THAOC_22118</name>
</gene>
<dbReference type="OrthoDB" id="550424at2759"/>
<dbReference type="SUPFAM" id="SSF49493">
    <property type="entry name" value="HSP40/DnaJ peptide-binding domain"/>
    <property type="match status" value="2"/>
</dbReference>
<dbReference type="InterPro" id="IPR018253">
    <property type="entry name" value="DnaJ_domain_CS"/>
</dbReference>
<dbReference type="Gene3D" id="1.10.287.110">
    <property type="entry name" value="DnaJ domain"/>
    <property type="match status" value="1"/>
</dbReference>
<feature type="region of interest" description="Disordered" evidence="5">
    <location>
        <begin position="378"/>
        <end position="410"/>
    </location>
</feature>
<dbReference type="Pfam" id="PF00684">
    <property type="entry name" value="DnaJ_CXXCXGXG"/>
    <property type="match status" value="1"/>
</dbReference>
<accession>K0RVH2</accession>
<dbReference type="InterPro" id="IPR036410">
    <property type="entry name" value="HSP_DnaJ_Cys-rich_dom_sf"/>
</dbReference>
<evidence type="ECO:0000259" key="6">
    <source>
        <dbReference type="PROSITE" id="PS50076"/>
    </source>
</evidence>